<proteinExistence type="predicted"/>
<dbReference type="OrthoDB" id="52928at2"/>
<dbReference type="GO" id="GO:0043565">
    <property type="term" value="F:sequence-specific DNA binding"/>
    <property type="evidence" value="ECO:0007669"/>
    <property type="project" value="InterPro"/>
</dbReference>
<protein>
    <recommendedName>
        <fullName evidence="1">Insertion element IS150 protein InsJ-like helix-turn-helix domain-containing protein</fullName>
    </recommendedName>
</protein>
<dbReference type="Pfam" id="PF13518">
    <property type="entry name" value="HTH_28"/>
    <property type="match status" value="1"/>
</dbReference>
<keyword evidence="3" id="KW-1185">Reference proteome</keyword>
<dbReference type="InterPro" id="IPR010921">
    <property type="entry name" value="Trp_repressor/repl_initiator"/>
</dbReference>
<organism evidence="2 3">
    <name type="scientific">Sphaerisporangium album</name>
    <dbReference type="NCBI Taxonomy" id="509200"/>
    <lineage>
        <taxon>Bacteria</taxon>
        <taxon>Bacillati</taxon>
        <taxon>Actinomycetota</taxon>
        <taxon>Actinomycetes</taxon>
        <taxon>Streptosporangiales</taxon>
        <taxon>Streptosporangiaceae</taxon>
        <taxon>Sphaerisporangium</taxon>
    </lineage>
</organism>
<dbReference type="SUPFAM" id="SSF48295">
    <property type="entry name" value="TrpR-like"/>
    <property type="match status" value="1"/>
</dbReference>
<evidence type="ECO:0000313" key="2">
    <source>
        <dbReference type="EMBL" id="RCG26501.1"/>
    </source>
</evidence>
<name>A0A367F8B3_9ACTN</name>
<evidence type="ECO:0000313" key="3">
    <source>
        <dbReference type="Proteomes" id="UP000253094"/>
    </source>
</evidence>
<reference evidence="2 3" key="1">
    <citation type="submission" date="2018-06" db="EMBL/GenBank/DDBJ databases">
        <title>Sphaerisporangium craniellae sp. nov., isolated from a marine sponge in the South China Sea.</title>
        <authorList>
            <person name="Li L."/>
        </authorList>
    </citation>
    <scope>NUCLEOTIDE SEQUENCE [LARGE SCALE GENOMIC DNA]</scope>
    <source>
        <strain evidence="2 3">CCTCC AA 208026</strain>
    </source>
</reference>
<dbReference type="Gene3D" id="1.10.10.10">
    <property type="entry name" value="Winged helix-like DNA-binding domain superfamily/Winged helix DNA-binding domain"/>
    <property type="match status" value="1"/>
</dbReference>
<accession>A0A367F8B3</accession>
<dbReference type="AlphaFoldDB" id="A0A367F8B3"/>
<comment type="caution">
    <text evidence="2">The sequence shown here is derived from an EMBL/GenBank/DDBJ whole genome shotgun (WGS) entry which is preliminary data.</text>
</comment>
<sequence>MGRKSRIYSLGLRAEVVQAVIDSGGNCAQAARAFVLVPETVRTWVRAAEKKRQEIRPRRAMRSTVPSVR</sequence>
<dbReference type="InterPro" id="IPR036388">
    <property type="entry name" value="WH-like_DNA-bd_sf"/>
</dbReference>
<gene>
    <name evidence="2" type="ORF">DQ384_29090</name>
</gene>
<feature type="domain" description="Insertion element IS150 protein InsJ-like helix-turn-helix" evidence="1">
    <location>
        <begin position="13"/>
        <end position="59"/>
    </location>
</feature>
<dbReference type="InterPro" id="IPR055247">
    <property type="entry name" value="InsJ-like_HTH"/>
</dbReference>
<evidence type="ECO:0000259" key="1">
    <source>
        <dbReference type="Pfam" id="PF13518"/>
    </source>
</evidence>
<dbReference type="EMBL" id="QOIL01000019">
    <property type="protein sequence ID" value="RCG26501.1"/>
    <property type="molecule type" value="Genomic_DNA"/>
</dbReference>
<dbReference type="Proteomes" id="UP000253094">
    <property type="component" value="Unassembled WGS sequence"/>
</dbReference>